<evidence type="ECO:0000313" key="2">
    <source>
        <dbReference type="Proteomes" id="UP000238348"/>
    </source>
</evidence>
<accession>A0A2L0EVU9</accession>
<protein>
    <submittedName>
        <fullName evidence="1">Uncharacterized protein</fullName>
    </submittedName>
</protein>
<dbReference type="RefSeq" id="WP_104982104.1">
    <property type="nucleotide sequence ID" value="NZ_CP012673.1"/>
</dbReference>
<reference evidence="1 2" key="1">
    <citation type="submission" date="2015-09" db="EMBL/GenBank/DDBJ databases">
        <title>Sorangium comparison.</title>
        <authorList>
            <person name="Zaburannyi N."/>
            <person name="Bunk B."/>
            <person name="Overmann J."/>
            <person name="Mueller R."/>
        </authorList>
    </citation>
    <scope>NUCLEOTIDE SEQUENCE [LARGE SCALE GENOMIC DNA]</scope>
    <source>
        <strain evidence="1 2">So ce26</strain>
    </source>
</reference>
<sequence length="479" mass="52197">MPNLLQWVNLDRDNKFVEDEVTSIERLGPVRFEVTFKKSKAARFRIRTVPVSEPSTYTPTEVARNQNFKIRHARTQTNAGRRKVKITEDVFLPAAGGNSYKLQAKYRNKVKESRVVETRRKIHYQPVAMATTPVPNMGPTEAYYGGLFLLLKSKGGNGTIPFKTNVRVDDWASGRLPLIQAVKGAYTIDNYKPWAFAAVYVNMIASRQEKEFLPATSPVYNVGARISNWGSQQISFQLPGGTYLWWGLEPADDAANGGKGVWLVSNSCKFIESGGAVHNIPDANVTIDLTVTRSALGGYSKLNIEIPVHVRDFWSGKSGRIGIKLKVVKGFSGGYSEPQINIITVAKRAWWDENSDTKRLQILCHEMGHKFGMVPEGLGAGLDAGAHLYGGSLNPAANQKGHQGPHCENGAVYTPGGAPAPWIGSPACVMFGATSCYNTAAAGHLAAPSTFCGDCEPQVKKLDLDGRGLAGFTNSVTSY</sequence>
<dbReference type="EMBL" id="CP012673">
    <property type="protein sequence ID" value="AUX43428.1"/>
    <property type="molecule type" value="Genomic_DNA"/>
</dbReference>
<gene>
    <name evidence="1" type="ORF">SOCE26_048760</name>
</gene>
<dbReference type="Proteomes" id="UP000238348">
    <property type="component" value="Chromosome"/>
</dbReference>
<evidence type="ECO:0000313" key="1">
    <source>
        <dbReference type="EMBL" id="AUX43428.1"/>
    </source>
</evidence>
<proteinExistence type="predicted"/>
<organism evidence="1 2">
    <name type="scientific">Sorangium cellulosum</name>
    <name type="common">Polyangium cellulosum</name>
    <dbReference type="NCBI Taxonomy" id="56"/>
    <lineage>
        <taxon>Bacteria</taxon>
        <taxon>Pseudomonadati</taxon>
        <taxon>Myxococcota</taxon>
        <taxon>Polyangia</taxon>
        <taxon>Polyangiales</taxon>
        <taxon>Polyangiaceae</taxon>
        <taxon>Sorangium</taxon>
    </lineage>
</organism>
<name>A0A2L0EVU9_SORCE</name>
<dbReference type="OrthoDB" id="1907165at2"/>
<dbReference type="AlphaFoldDB" id="A0A2L0EVU9"/>